<dbReference type="Proteomes" id="UP000358159">
    <property type="component" value="Unassembled WGS sequence"/>
</dbReference>
<proteinExistence type="predicted"/>
<gene>
    <name evidence="2" type="ORF">F7D42_07135</name>
</gene>
<dbReference type="RefSeq" id="WP_153094037.1">
    <property type="nucleotide sequence ID" value="NZ_VZAZ01000030.1"/>
</dbReference>
<dbReference type="InterPro" id="IPR027417">
    <property type="entry name" value="P-loop_NTPase"/>
</dbReference>
<dbReference type="EMBL" id="VZAZ01000030">
    <property type="protein sequence ID" value="MQO55482.1"/>
    <property type="molecule type" value="Genomic_DNA"/>
</dbReference>
<dbReference type="Pfam" id="PF07693">
    <property type="entry name" value="KAP_NTPase"/>
    <property type="match status" value="1"/>
</dbReference>
<reference evidence="2 3" key="1">
    <citation type="submission" date="2019-09" db="EMBL/GenBank/DDBJ databases">
        <title>Distinct polysaccharide growth profiles of human intestinal Prevotella copri isolates.</title>
        <authorList>
            <person name="Fehlner-Peach H."/>
            <person name="Magnabosco C."/>
            <person name="Raghavan V."/>
            <person name="Scher J.U."/>
            <person name="Tett A."/>
            <person name="Cox L.M."/>
            <person name="Gottsegen C."/>
            <person name="Watters A."/>
            <person name="Wiltshire- Gordon J.D."/>
            <person name="Segata N."/>
            <person name="Bonneau R."/>
            <person name="Littman D.R."/>
        </authorList>
    </citation>
    <scope>NUCLEOTIDE SEQUENCE [LARGE SCALE GENOMIC DNA]</scope>
    <source>
        <strain evidence="2 3">BVe41219</strain>
    </source>
</reference>
<name>A0A6A7VL82_9BACT</name>
<evidence type="ECO:0000313" key="2">
    <source>
        <dbReference type="EMBL" id="MQO55482.1"/>
    </source>
</evidence>
<dbReference type="SUPFAM" id="SSF52540">
    <property type="entry name" value="P-loop containing nucleoside triphosphate hydrolases"/>
    <property type="match status" value="1"/>
</dbReference>
<dbReference type="InterPro" id="IPR011646">
    <property type="entry name" value="KAP_P-loop"/>
</dbReference>
<evidence type="ECO:0000259" key="1">
    <source>
        <dbReference type="Pfam" id="PF07693"/>
    </source>
</evidence>
<organism evidence="2 3">
    <name type="scientific">Segatella copri</name>
    <dbReference type="NCBI Taxonomy" id="165179"/>
    <lineage>
        <taxon>Bacteria</taxon>
        <taxon>Pseudomonadati</taxon>
        <taxon>Bacteroidota</taxon>
        <taxon>Bacteroidia</taxon>
        <taxon>Bacteroidales</taxon>
        <taxon>Prevotellaceae</taxon>
        <taxon>Segatella</taxon>
    </lineage>
</organism>
<sequence length="466" mass="54194">MLNSDDNYIPVDDAMQRFEDHLLSHDRVVLSAKFGDGKTFFLNKFKEKCKMDEESPFVFITLYPVNYQVLRNKDIFELIKHDVLLQILQAGIIDVNYEVTDRMAFEFYVQSHFCTVGESFFAMLKSCGADDMVTKAFLAAFKSAQWLKSLKDKVGEFKKKEVDQTAFLDDYLSTFDENSVYENDIITKIIRDNIKDYQEKYGKRVVLVIEDMDRLDPAHLFRIMNVFSAHMDYGYRSMQPIDSSLVGNKFGVSNVVFVMHEKNTEALFHHFYGECADYDGYMSKFYNKDIFRFSLADEKEKYALALISEETGLGEERIKEYFDKGFLAAKTMRQIIFAMDKIEEQFYSIRVKEDIRPNPQILKLIVIAKRLGVSNDKIISVVVNHFKDLDRVYVDRLLPLLARNPRTGELEQVYVINRQHGDCYIAVTDINNDGMCNPSIMTAFAMSEADREIKQRTTNMLHLLGY</sequence>
<dbReference type="AlphaFoldDB" id="A0A6A7VL82"/>
<accession>A0A6A7VL82</accession>
<comment type="caution">
    <text evidence="2">The sequence shown here is derived from an EMBL/GenBank/DDBJ whole genome shotgun (WGS) entry which is preliminary data.</text>
</comment>
<feature type="domain" description="KAP NTPase" evidence="1">
    <location>
        <begin position="28"/>
        <end position="227"/>
    </location>
</feature>
<protein>
    <recommendedName>
        <fullName evidence="1">KAP NTPase domain-containing protein</fullName>
    </recommendedName>
</protein>
<evidence type="ECO:0000313" key="3">
    <source>
        <dbReference type="Proteomes" id="UP000358159"/>
    </source>
</evidence>